<evidence type="ECO:0000313" key="3">
    <source>
        <dbReference type="Proteomes" id="UP000234331"/>
    </source>
</evidence>
<evidence type="ECO:0000259" key="1">
    <source>
        <dbReference type="PROSITE" id="PS50883"/>
    </source>
</evidence>
<dbReference type="InterPro" id="IPR029016">
    <property type="entry name" value="GAF-like_dom_sf"/>
</dbReference>
<sequence>MTVTTPLLGPPTDVPTPSPAVVELLGFLRGHLDQDLAWLGRLESDRLVMQVLVGDATSFHLRLGSTVLRDTSIYTRVLAGALPQLIPDTTANPHTSTLPMVRELRIGCYATVPVFDGENQLYGLLGCLSHRPHPDLRDRDGRFLAMMAEILRDSVTDLHRMWQVRSQVWHEVSQVIDRGGPDLVFQPVFDLARGRIVGVEALSRFPGGERDTTQWFAAAAAVGLTVELELAAIHRALAALPRIRPPRRLAVNASATTLSTGLVGALAGSDARRLLVEITEHERIDDAATVLRQLDELRRLGVQFAADDVGAGYAGLERLVQLRPEVIKMDCGLTRGIEADPARRAVAAALVHVADYIGSDVVAEGIETAGALRAAQEAGIRYGQGVLLAPPSATLPAAVTACGS</sequence>
<reference evidence="2 3" key="1">
    <citation type="submission" date="2017-06" db="EMBL/GenBank/DDBJ databases">
        <authorList>
            <person name="Kim H.J."/>
            <person name="Triplett B.A."/>
        </authorList>
    </citation>
    <scope>NUCLEOTIDE SEQUENCE [LARGE SCALE GENOMIC DNA]</scope>
    <source>
        <strain evidence="2">FRACA_ARgP5</strain>
    </source>
</reference>
<name>A0A2I2KUK0_9ACTN</name>
<dbReference type="InterPro" id="IPR035919">
    <property type="entry name" value="EAL_sf"/>
</dbReference>
<dbReference type="InterPro" id="IPR001633">
    <property type="entry name" value="EAL_dom"/>
</dbReference>
<dbReference type="SMART" id="SM00052">
    <property type="entry name" value="EAL"/>
    <property type="match status" value="1"/>
</dbReference>
<dbReference type="Pfam" id="PF01590">
    <property type="entry name" value="GAF"/>
    <property type="match status" value="1"/>
</dbReference>
<dbReference type="SUPFAM" id="SSF55781">
    <property type="entry name" value="GAF domain-like"/>
    <property type="match status" value="1"/>
</dbReference>
<dbReference type="InterPro" id="IPR003018">
    <property type="entry name" value="GAF"/>
</dbReference>
<dbReference type="SUPFAM" id="SSF141868">
    <property type="entry name" value="EAL domain-like"/>
    <property type="match status" value="1"/>
</dbReference>
<dbReference type="Proteomes" id="UP000234331">
    <property type="component" value="Unassembled WGS sequence"/>
</dbReference>
<accession>A0A2I2KUK0</accession>
<dbReference type="EMBL" id="FZMO01000246">
    <property type="protein sequence ID" value="SNQ49343.1"/>
    <property type="molecule type" value="Genomic_DNA"/>
</dbReference>
<gene>
    <name evidence="2" type="ORF">FRACA_320042</name>
</gene>
<dbReference type="Gene3D" id="3.30.450.40">
    <property type="match status" value="1"/>
</dbReference>
<dbReference type="AlphaFoldDB" id="A0A2I2KUK0"/>
<dbReference type="PANTHER" id="PTHR33121">
    <property type="entry name" value="CYCLIC DI-GMP PHOSPHODIESTERASE PDEF"/>
    <property type="match status" value="1"/>
</dbReference>
<keyword evidence="3" id="KW-1185">Reference proteome</keyword>
<dbReference type="CDD" id="cd01948">
    <property type="entry name" value="EAL"/>
    <property type="match status" value="1"/>
</dbReference>
<dbReference type="Pfam" id="PF00563">
    <property type="entry name" value="EAL"/>
    <property type="match status" value="1"/>
</dbReference>
<dbReference type="InterPro" id="IPR050706">
    <property type="entry name" value="Cyclic-di-GMP_PDE-like"/>
</dbReference>
<proteinExistence type="predicted"/>
<dbReference type="GO" id="GO:0071111">
    <property type="term" value="F:cyclic-guanylate-specific phosphodiesterase activity"/>
    <property type="evidence" value="ECO:0007669"/>
    <property type="project" value="InterPro"/>
</dbReference>
<evidence type="ECO:0000313" key="2">
    <source>
        <dbReference type="EMBL" id="SNQ49343.1"/>
    </source>
</evidence>
<dbReference type="RefSeq" id="WP_101832851.1">
    <property type="nucleotide sequence ID" value="NZ_FZMO01000246.1"/>
</dbReference>
<feature type="domain" description="EAL" evidence="1">
    <location>
        <begin position="165"/>
        <end position="404"/>
    </location>
</feature>
<dbReference type="Gene3D" id="3.20.20.450">
    <property type="entry name" value="EAL domain"/>
    <property type="match status" value="1"/>
</dbReference>
<dbReference type="PROSITE" id="PS50883">
    <property type="entry name" value="EAL"/>
    <property type="match status" value="1"/>
</dbReference>
<organism evidence="2 3">
    <name type="scientific">Frankia canadensis</name>
    <dbReference type="NCBI Taxonomy" id="1836972"/>
    <lineage>
        <taxon>Bacteria</taxon>
        <taxon>Bacillati</taxon>
        <taxon>Actinomycetota</taxon>
        <taxon>Actinomycetes</taxon>
        <taxon>Frankiales</taxon>
        <taxon>Frankiaceae</taxon>
        <taxon>Frankia</taxon>
    </lineage>
</organism>
<dbReference type="OrthoDB" id="23692at2"/>
<dbReference type="PANTHER" id="PTHR33121:SF76">
    <property type="entry name" value="SIGNALING PROTEIN"/>
    <property type="match status" value="1"/>
</dbReference>
<protein>
    <submittedName>
        <fullName evidence="2">Diguanylate phosphodiesterase</fullName>
    </submittedName>
</protein>